<sequence>MEVTGIFCSSLLCGVPSAREVWIPRRCDCSDCSALVLSSSIIAPLQSQNVSQDLGEWCRTFREIGRKTME</sequence>
<keyword evidence="2" id="KW-1185">Reference proteome</keyword>
<dbReference type="Proteomes" id="UP000186601">
    <property type="component" value="Unassembled WGS sequence"/>
</dbReference>
<name>A0A2R6RVC8_9APHY</name>
<organism evidence="1 2">
    <name type="scientific">Hermanssonia centrifuga</name>
    <dbReference type="NCBI Taxonomy" id="98765"/>
    <lineage>
        <taxon>Eukaryota</taxon>
        <taxon>Fungi</taxon>
        <taxon>Dikarya</taxon>
        <taxon>Basidiomycota</taxon>
        <taxon>Agaricomycotina</taxon>
        <taxon>Agaricomycetes</taxon>
        <taxon>Polyporales</taxon>
        <taxon>Meruliaceae</taxon>
        <taxon>Hermanssonia</taxon>
    </lineage>
</organism>
<evidence type="ECO:0000313" key="2">
    <source>
        <dbReference type="Proteomes" id="UP000186601"/>
    </source>
</evidence>
<evidence type="ECO:0000313" key="1">
    <source>
        <dbReference type="EMBL" id="PSS33973.1"/>
    </source>
</evidence>
<gene>
    <name evidence="1" type="ORF">PHLCEN_2v1981</name>
</gene>
<proteinExistence type="predicted"/>
<dbReference type="EMBL" id="MLYV02000175">
    <property type="protein sequence ID" value="PSS33973.1"/>
    <property type="molecule type" value="Genomic_DNA"/>
</dbReference>
<reference evidence="1 2" key="1">
    <citation type="submission" date="2018-02" db="EMBL/GenBank/DDBJ databases">
        <title>Genome sequence of the basidiomycete white-rot fungus Phlebia centrifuga.</title>
        <authorList>
            <person name="Granchi Z."/>
            <person name="Peng M."/>
            <person name="de Vries R.P."/>
            <person name="Hilden K."/>
            <person name="Makela M.R."/>
            <person name="Grigoriev I."/>
            <person name="Riley R."/>
        </authorList>
    </citation>
    <scope>NUCLEOTIDE SEQUENCE [LARGE SCALE GENOMIC DNA]</scope>
    <source>
        <strain evidence="1 2">FBCC195</strain>
    </source>
</reference>
<comment type="caution">
    <text evidence="1">The sequence shown here is derived from an EMBL/GenBank/DDBJ whole genome shotgun (WGS) entry which is preliminary data.</text>
</comment>
<dbReference type="AlphaFoldDB" id="A0A2R6RVC8"/>
<protein>
    <submittedName>
        <fullName evidence="1">Uncharacterized protein</fullName>
    </submittedName>
</protein>
<accession>A0A2R6RVC8</accession>